<evidence type="ECO:0000256" key="17">
    <source>
        <dbReference type="ARBA" id="ARBA00023141"/>
    </source>
</evidence>
<comment type="similarity">
    <text evidence="8">Belongs to the sugar phosphate cyclases superfamily. Dehydroquinate synthase family.</text>
</comment>
<dbReference type="PIRSF" id="PIRSF001455">
    <property type="entry name" value="DHQ_synth"/>
    <property type="match status" value="1"/>
</dbReference>
<comment type="cofactor">
    <cofactor evidence="3">
        <name>Co(2+)</name>
        <dbReference type="ChEBI" id="CHEBI:48828"/>
    </cofactor>
</comment>
<keyword evidence="16" id="KW-0520">NAD</keyword>
<evidence type="ECO:0000256" key="7">
    <source>
        <dbReference type="ARBA" id="ARBA00004661"/>
    </source>
</evidence>
<comment type="catalytic activity">
    <reaction evidence="1">
        <text>7-phospho-2-dehydro-3-deoxy-D-arabino-heptonate = 3-dehydroquinate + phosphate</text>
        <dbReference type="Rhea" id="RHEA:21968"/>
        <dbReference type="ChEBI" id="CHEBI:32364"/>
        <dbReference type="ChEBI" id="CHEBI:43474"/>
        <dbReference type="ChEBI" id="CHEBI:58394"/>
        <dbReference type="EC" id="4.2.3.4"/>
    </reaction>
</comment>
<comment type="cofactor">
    <cofactor evidence="4">
        <name>Zn(2+)</name>
        <dbReference type="ChEBI" id="CHEBI:29105"/>
    </cofactor>
</comment>
<dbReference type="AlphaFoldDB" id="A0A410G0Y3"/>
<evidence type="ECO:0000256" key="11">
    <source>
        <dbReference type="ARBA" id="ARBA00022490"/>
    </source>
</evidence>
<dbReference type="OrthoDB" id="9806583at2"/>
<dbReference type="Pfam" id="PF01761">
    <property type="entry name" value="DHQ_synthase"/>
    <property type="match status" value="1"/>
</dbReference>
<comment type="subcellular location">
    <subcellularLocation>
        <location evidence="6">Cytoplasm</location>
    </subcellularLocation>
</comment>
<evidence type="ECO:0000256" key="5">
    <source>
        <dbReference type="ARBA" id="ARBA00003485"/>
    </source>
</evidence>
<reference evidence="23 24" key="1">
    <citation type="submission" date="2019-01" db="EMBL/GenBank/DDBJ databases">
        <title>Complete genome sequencing of Aequorivita sp. H23M31.</title>
        <authorList>
            <person name="Bae J.-W."/>
        </authorList>
    </citation>
    <scope>NUCLEOTIDE SEQUENCE [LARGE SCALE GENOMIC DNA]</scope>
    <source>
        <strain evidence="23 24">H23M31</strain>
    </source>
</reference>
<evidence type="ECO:0000259" key="21">
    <source>
        <dbReference type="Pfam" id="PF01761"/>
    </source>
</evidence>
<evidence type="ECO:0000256" key="18">
    <source>
        <dbReference type="ARBA" id="ARBA00023239"/>
    </source>
</evidence>
<dbReference type="GO" id="GO:0000166">
    <property type="term" value="F:nucleotide binding"/>
    <property type="evidence" value="ECO:0007669"/>
    <property type="project" value="UniProtKB-KW"/>
</dbReference>
<accession>A0A410G0Y3</accession>
<name>A0A410G0Y3_9FLAO</name>
<keyword evidence="17" id="KW-0057">Aromatic amino acid biosynthesis</keyword>
<keyword evidence="24" id="KW-1185">Reference proteome</keyword>
<dbReference type="FunFam" id="3.40.50.1970:FF:000007">
    <property type="entry name" value="Pentafunctional AROM polypeptide"/>
    <property type="match status" value="1"/>
</dbReference>
<dbReference type="GO" id="GO:0003856">
    <property type="term" value="F:3-dehydroquinate synthase activity"/>
    <property type="evidence" value="ECO:0007669"/>
    <property type="project" value="UniProtKB-UniRule"/>
</dbReference>
<dbReference type="GO" id="GO:0008652">
    <property type="term" value="P:amino acid biosynthetic process"/>
    <property type="evidence" value="ECO:0007669"/>
    <property type="project" value="UniProtKB-KW"/>
</dbReference>
<dbReference type="InterPro" id="IPR050071">
    <property type="entry name" value="Dehydroquinate_synthase"/>
</dbReference>
<comment type="cofactor">
    <cofactor evidence="2">
        <name>NAD(+)</name>
        <dbReference type="ChEBI" id="CHEBI:57540"/>
    </cofactor>
</comment>
<keyword evidence="19" id="KW-0170">Cobalt</keyword>
<feature type="domain" description="3-dehydroquinate synthase N-terminal" evidence="21">
    <location>
        <begin position="59"/>
        <end position="171"/>
    </location>
</feature>
<dbReference type="GO" id="GO:0005737">
    <property type="term" value="C:cytoplasm"/>
    <property type="evidence" value="ECO:0007669"/>
    <property type="project" value="UniProtKB-SubCell"/>
</dbReference>
<comment type="function">
    <text evidence="5">Catalyzes the conversion of 3-deoxy-D-arabino-heptulosonate 7-phosphate (DAHP) to dehydroquinate (DHQ).</text>
</comment>
<dbReference type="GO" id="GO:0009073">
    <property type="term" value="P:aromatic amino acid family biosynthetic process"/>
    <property type="evidence" value="ECO:0007669"/>
    <property type="project" value="UniProtKB-KW"/>
</dbReference>
<evidence type="ECO:0000256" key="20">
    <source>
        <dbReference type="NCBIfam" id="TIGR01357"/>
    </source>
</evidence>
<keyword evidence="15" id="KW-0862">Zinc</keyword>
<dbReference type="PANTHER" id="PTHR43622:SF7">
    <property type="entry name" value="3-DEHYDROQUINATE SYNTHASE, CHLOROPLASTIC"/>
    <property type="match status" value="1"/>
</dbReference>
<feature type="domain" description="3-dehydroquinate synthase C-terminal" evidence="22">
    <location>
        <begin position="173"/>
        <end position="316"/>
    </location>
</feature>
<dbReference type="EC" id="4.2.3.4" evidence="9 20"/>
<keyword evidence="14" id="KW-0547">Nucleotide-binding</keyword>
<dbReference type="Gene3D" id="3.40.50.1970">
    <property type="match status" value="1"/>
</dbReference>
<evidence type="ECO:0000256" key="16">
    <source>
        <dbReference type="ARBA" id="ARBA00023027"/>
    </source>
</evidence>
<dbReference type="InterPro" id="IPR030963">
    <property type="entry name" value="DHQ_synth_fam"/>
</dbReference>
<protein>
    <recommendedName>
        <fullName evidence="10 20">3-dehydroquinate synthase</fullName>
        <ecNumber evidence="9 20">4.2.3.4</ecNumber>
    </recommendedName>
</protein>
<dbReference type="InterPro" id="IPR016037">
    <property type="entry name" value="DHQ_synth_AroB"/>
</dbReference>
<dbReference type="GO" id="GO:0046872">
    <property type="term" value="F:metal ion binding"/>
    <property type="evidence" value="ECO:0007669"/>
    <property type="project" value="UniProtKB-KW"/>
</dbReference>
<dbReference type="KEGG" id="aev:EI546_03965"/>
<evidence type="ECO:0000256" key="8">
    <source>
        <dbReference type="ARBA" id="ARBA00005412"/>
    </source>
</evidence>
<evidence type="ECO:0000313" key="24">
    <source>
        <dbReference type="Proteomes" id="UP000285517"/>
    </source>
</evidence>
<dbReference type="Gene3D" id="1.20.1090.10">
    <property type="entry name" value="Dehydroquinate synthase-like - alpha domain"/>
    <property type="match status" value="1"/>
</dbReference>
<comment type="pathway">
    <text evidence="7">Metabolic intermediate biosynthesis; chorismate biosynthesis; chorismate from D-erythrose 4-phosphate and phosphoenolpyruvate: step 2/7.</text>
</comment>
<evidence type="ECO:0000256" key="12">
    <source>
        <dbReference type="ARBA" id="ARBA00022605"/>
    </source>
</evidence>
<dbReference type="InterPro" id="IPR056179">
    <property type="entry name" value="DHQS_C"/>
</dbReference>
<dbReference type="GO" id="GO:0009423">
    <property type="term" value="P:chorismate biosynthetic process"/>
    <property type="evidence" value="ECO:0007669"/>
    <property type="project" value="UniProtKB-UniRule"/>
</dbReference>
<evidence type="ECO:0000259" key="22">
    <source>
        <dbReference type="Pfam" id="PF24621"/>
    </source>
</evidence>
<evidence type="ECO:0000256" key="15">
    <source>
        <dbReference type="ARBA" id="ARBA00022833"/>
    </source>
</evidence>
<evidence type="ECO:0000256" key="2">
    <source>
        <dbReference type="ARBA" id="ARBA00001911"/>
    </source>
</evidence>
<dbReference type="EMBL" id="CP034951">
    <property type="protein sequence ID" value="QAA80936.1"/>
    <property type="molecule type" value="Genomic_DNA"/>
</dbReference>
<dbReference type="Proteomes" id="UP000285517">
    <property type="component" value="Chromosome"/>
</dbReference>
<evidence type="ECO:0000256" key="3">
    <source>
        <dbReference type="ARBA" id="ARBA00001941"/>
    </source>
</evidence>
<evidence type="ECO:0000256" key="19">
    <source>
        <dbReference type="ARBA" id="ARBA00023285"/>
    </source>
</evidence>
<sequence length="353" mass="39974">MIERENLILPNGKGWITLASLIAEKKYSKLFILVDENTEILCLPIFYIKMEEMNEWKILKIRDGEKNKNIETCIELWQELLLEGADRHSLVINLGGGMISDLGGFIASTFKRGIDFVNIPTTLLGMVDASIGGKNGIDFKNAKNQVGTVNQPKLVVIEHSFLKTLPKEQLISGMAEMMKHSLISSKDSWNRFVTSDLNDKAIFENLIWESIEIKNKIVQRDPLEKGLRKTLNFGHTLGHAIESHCLDNPYREALLHGEAIAIGIILATFLSTELLGFPQNELLEVYNTIESYFPKQKFSKNEISNIIKLLSYDKKNIGGKVLFVLLEEIGKPKTDCFVSDSLIFNAFEFYEKS</sequence>
<evidence type="ECO:0000256" key="10">
    <source>
        <dbReference type="ARBA" id="ARBA00017684"/>
    </source>
</evidence>
<dbReference type="SUPFAM" id="SSF56796">
    <property type="entry name" value="Dehydroquinate synthase-like"/>
    <property type="match status" value="1"/>
</dbReference>
<evidence type="ECO:0000256" key="14">
    <source>
        <dbReference type="ARBA" id="ARBA00022741"/>
    </source>
</evidence>
<dbReference type="RefSeq" id="WP_128249329.1">
    <property type="nucleotide sequence ID" value="NZ_CP034951.1"/>
</dbReference>
<keyword evidence="12" id="KW-0028">Amino-acid biosynthesis</keyword>
<evidence type="ECO:0000256" key="13">
    <source>
        <dbReference type="ARBA" id="ARBA00022723"/>
    </source>
</evidence>
<gene>
    <name evidence="23" type="primary">aroB</name>
    <name evidence="23" type="ORF">EI546_03965</name>
</gene>
<evidence type="ECO:0000256" key="9">
    <source>
        <dbReference type="ARBA" id="ARBA00013031"/>
    </source>
</evidence>
<dbReference type="InterPro" id="IPR030960">
    <property type="entry name" value="DHQS/DOIS_N"/>
</dbReference>
<proteinExistence type="inferred from homology"/>
<dbReference type="PANTHER" id="PTHR43622">
    <property type="entry name" value="3-DEHYDROQUINATE SYNTHASE"/>
    <property type="match status" value="1"/>
</dbReference>
<dbReference type="Pfam" id="PF24621">
    <property type="entry name" value="DHQS_C"/>
    <property type="match status" value="1"/>
</dbReference>
<organism evidence="23 24">
    <name type="scientific">Aequorivita ciconiae</name>
    <dbReference type="NCBI Taxonomy" id="2494375"/>
    <lineage>
        <taxon>Bacteria</taxon>
        <taxon>Pseudomonadati</taxon>
        <taxon>Bacteroidota</taxon>
        <taxon>Flavobacteriia</taxon>
        <taxon>Flavobacteriales</taxon>
        <taxon>Flavobacteriaceae</taxon>
        <taxon>Aequorivita</taxon>
    </lineage>
</organism>
<keyword evidence="13" id="KW-0479">Metal-binding</keyword>
<keyword evidence="18 23" id="KW-0456">Lyase</keyword>
<dbReference type="NCBIfam" id="TIGR01357">
    <property type="entry name" value="aroB"/>
    <property type="match status" value="1"/>
</dbReference>
<dbReference type="CDD" id="cd08195">
    <property type="entry name" value="DHQS"/>
    <property type="match status" value="1"/>
</dbReference>
<evidence type="ECO:0000256" key="6">
    <source>
        <dbReference type="ARBA" id="ARBA00004496"/>
    </source>
</evidence>
<evidence type="ECO:0000256" key="1">
    <source>
        <dbReference type="ARBA" id="ARBA00001393"/>
    </source>
</evidence>
<evidence type="ECO:0000313" key="23">
    <source>
        <dbReference type="EMBL" id="QAA80936.1"/>
    </source>
</evidence>
<keyword evidence="11" id="KW-0963">Cytoplasm</keyword>
<evidence type="ECO:0000256" key="4">
    <source>
        <dbReference type="ARBA" id="ARBA00001947"/>
    </source>
</evidence>